<dbReference type="InterPro" id="IPR018485">
    <property type="entry name" value="FGGY_C"/>
</dbReference>
<dbReference type="PANTHER" id="PTHR43095:SF5">
    <property type="entry name" value="XYLULOSE KINASE"/>
    <property type="match status" value="1"/>
</dbReference>
<evidence type="ECO:0000256" key="2">
    <source>
        <dbReference type="ARBA" id="ARBA00022629"/>
    </source>
</evidence>
<organism evidence="12">
    <name type="scientific">Vecturithrix granuli</name>
    <dbReference type="NCBI Taxonomy" id="1499967"/>
    <lineage>
        <taxon>Bacteria</taxon>
        <taxon>Candidatus Moduliflexota</taxon>
        <taxon>Candidatus Vecturitrichia</taxon>
        <taxon>Candidatus Vecturitrichales</taxon>
        <taxon>Candidatus Vecturitrichaceae</taxon>
        <taxon>Candidatus Vecturithrix</taxon>
    </lineage>
</organism>
<sequence length="505" mass="56064">MKRYVLAHDLGTSGNKATLFTVEGELVASKVYPYGTHYFHNNWAEQSPQDWWEAVCHSTQALVQNIEVDEIAAICFSGQMMGCLCVDQHGVPLKDAIIYCDQRATQETDAILEKIDSKEFYKITGHRASASYSVEKLMWVKNNEPEIYRKTCKMLHAKDYINFKLTGKMVTEFTDASGTNVFDLNTNTWSEKLIEITGIDADKLPEARPSTYVIGELTRAAAEATDLKAGIPVVAGGGDGLCAAVGVGSVKPGVTYNYLGSSSWIATTTTTPIYDDQMRTFVWAHAVEGYVHPCGTMQTAGSSYSWLKNEICTQETLEAEQQSVSPYELINQKIAQSPPGARGLIFLPYLLGERSPRWNPKARGAYIGLNLEHKRADLLRATLEGVSMNLSIILDIFRQQVAIRDIVVIGGGAKGAIWREIMADIYDANILKPNYLEEATSMGAAIIGGVGVGVFKDFDVIDRFIKIESTQKPDMERQKVYRKMKPIFEKCYHALVDVYEDLAVL</sequence>
<reference evidence="12" key="1">
    <citation type="journal article" date="2015" name="PeerJ">
        <title>First genomic representation of candidate bacterial phylum KSB3 points to enhanced environmental sensing as a trigger of wastewater bulking.</title>
        <authorList>
            <person name="Sekiguchi Y."/>
            <person name="Ohashi A."/>
            <person name="Parks D.H."/>
            <person name="Yamauchi T."/>
            <person name="Tyson G.W."/>
            <person name="Hugenholtz P."/>
        </authorList>
    </citation>
    <scope>NUCLEOTIDE SEQUENCE [LARGE SCALE GENOMIC DNA]</scope>
</reference>
<evidence type="ECO:0000256" key="3">
    <source>
        <dbReference type="ARBA" id="ARBA00022679"/>
    </source>
</evidence>
<evidence type="ECO:0000259" key="11">
    <source>
        <dbReference type="Pfam" id="PF02782"/>
    </source>
</evidence>
<dbReference type="GO" id="GO:0005524">
    <property type="term" value="F:ATP binding"/>
    <property type="evidence" value="ECO:0007669"/>
    <property type="project" value="UniProtKB-KW"/>
</dbReference>
<dbReference type="InterPro" id="IPR000577">
    <property type="entry name" value="Carb_kinase_FGGY"/>
</dbReference>
<dbReference type="EMBL" id="DF820469">
    <property type="protein sequence ID" value="GAK58958.1"/>
    <property type="molecule type" value="Genomic_DNA"/>
</dbReference>
<dbReference type="PIRSF" id="PIRSF000538">
    <property type="entry name" value="GlpK"/>
    <property type="match status" value="1"/>
</dbReference>
<keyword evidence="7 9" id="KW-0119">Carbohydrate metabolism</keyword>
<comment type="catalytic activity">
    <reaction evidence="9">
        <text>D-xylulose + ATP = D-xylulose 5-phosphate + ADP + H(+)</text>
        <dbReference type="Rhea" id="RHEA:10964"/>
        <dbReference type="ChEBI" id="CHEBI:15378"/>
        <dbReference type="ChEBI" id="CHEBI:17140"/>
        <dbReference type="ChEBI" id="CHEBI:30616"/>
        <dbReference type="ChEBI" id="CHEBI:57737"/>
        <dbReference type="ChEBI" id="CHEBI:456216"/>
        <dbReference type="EC" id="2.7.1.17"/>
    </reaction>
</comment>
<dbReference type="STRING" id="1499967.U27_05933"/>
<dbReference type="Gene3D" id="3.30.420.40">
    <property type="match status" value="2"/>
</dbReference>
<keyword evidence="5 8" id="KW-0418">Kinase</keyword>
<accession>A0A081C303</accession>
<evidence type="ECO:0000256" key="7">
    <source>
        <dbReference type="ARBA" id="ARBA00023277"/>
    </source>
</evidence>
<evidence type="ECO:0000256" key="5">
    <source>
        <dbReference type="ARBA" id="ARBA00022777"/>
    </source>
</evidence>
<evidence type="ECO:0000256" key="9">
    <source>
        <dbReference type="RuleBase" id="RU364073"/>
    </source>
</evidence>
<dbReference type="HOGENOM" id="CLU_009281_3_0_0"/>
<keyword evidence="3 8" id="KW-0808">Transferase</keyword>
<dbReference type="Pfam" id="PF02782">
    <property type="entry name" value="FGGY_C"/>
    <property type="match status" value="1"/>
</dbReference>
<comment type="similarity">
    <text evidence="1 8">Belongs to the FGGY kinase family.</text>
</comment>
<dbReference type="GO" id="GO:0042732">
    <property type="term" value="P:D-xylose metabolic process"/>
    <property type="evidence" value="ECO:0007669"/>
    <property type="project" value="UniProtKB-KW"/>
</dbReference>
<proteinExistence type="inferred from homology"/>
<dbReference type="InterPro" id="IPR018483">
    <property type="entry name" value="Carb_kinase_FGGY_CS"/>
</dbReference>
<dbReference type="GO" id="GO:0005997">
    <property type="term" value="P:xylulose metabolic process"/>
    <property type="evidence" value="ECO:0007669"/>
    <property type="project" value="InterPro"/>
</dbReference>
<evidence type="ECO:0000313" key="12">
    <source>
        <dbReference type="EMBL" id="GAK58958.1"/>
    </source>
</evidence>
<gene>
    <name evidence="9" type="primary">xylB</name>
    <name evidence="12" type="ORF">U27_05933</name>
</gene>
<dbReference type="PROSITE" id="PS00445">
    <property type="entry name" value="FGGY_KINASES_2"/>
    <property type="match status" value="1"/>
</dbReference>
<dbReference type="InterPro" id="IPR006000">
    <property type="entry name" value="Xylulokinase"/>
</dbReference>
<keyword evidence="4 9" id="KW-0547">Nucleotide-binding</keyword>
<dbReference type="InterPro" id="IPR018484">
    <property type="entry name" value="FGGY_N"/>
</dbReference>
<evidence type="ECO:0000256" key="6">
    <source>
        <dbReference type="ARBA" id="ARBA00022840"/>
    </source>
</evidence>
<dbReference type="PROSITE" id="PS00933">
    <property type="entry name" value="FGGY_KINASES_1"/>
    <property type="match status" value="1"/>
</dbReference>
<dbReference type="Proteomes" id="UP000030661">
    <property type="component" value="Unassembled WGS sequence"/>
</dbReference>
<dbReference type="InterPro" id="IPR043129">
    <property type="entry name" value="ATPase_NBD"/>
</dbReference>
<protein>
    <recommendedName>
        <fullName evidence="9">Xylulose kinase</fullName>
        <shortName evidence="9">Xylulokinase</shortName>
        <ecNumber evidence="9">2.7.1.17</ecNumber>
    </recommendedName>
</protein>
<dbReference type="PANTHER" id="PTHR43095">
    <property type="entry name" value="SUGAR KINASE"/>
    <property type="match status" value="1"/>
</dbReference>
<evidence type="ECO:0000313" key="13">
    <source>
        <dbReference type="Proteomes" id="UP000030661"/>
    </source>
</evidence>
<evidence type="ECO:0000256" key="8">
    <source>
        <dbReference type="RuleBase" id="RU003733"/>
    </source>
</evidence>
<evidence type="ECO:0000259" key="10">
    <source>
        <dbReference type="Pfam" id="PF00370"/>
    </source>
</evidence>
<feature type="domain" description="Carbohydrate kinase FGGY N-terminal" evidence="10">
    <location>
        <begin position="4"/>
        <end position="246"/>
    </location>
</feature>
<dbReference type="EC" id="2.7.1.17" evidence="9"/>
<evidence type="ECO:0000256" key="1">
    <source>
        <dbReference type="ARBA" id="ARBA00009156"/>
    </source>
</evidence>
<dbReference type="AlphaFoldDB" id="A0A081C303"/>
<dbReference type="InterPro" id="IPR050406">
    <property type="entry name" value="FGGY_Carb_Kinase"/>
</dbReference>
<dbReference type="NCBIfam" id="TIGR01312">
    <property type="entry name" value="XylB"/>
    <property type="match status" value="1"/>
</dbReference>
<dbReference type="GO" id="GO:0004856">
    <property type="term" value="F:D-xylulokinase activity"/>
    <property type="evidence" value="ECO:0007669"/>
    <property type="project" value="UniProtKB-EC"/>
</dbReference>
<feature type="domain" description="Carbohydrate kinase FGGY C-terminal" evidence="11">
    <location>
        <begin position="256"/>
        <end position="450"/>
    </location>
</feature>
<keyword evidence="13" id="KW-1185">Reference proteome</keyword>
<evidence type="ECO:0000256" key="4">
    <source>
        <dbReference type="ARBA" id="ARBA00022741"/>
    </source>
</evidence>
<keyword evidence="6 9" id="KW-0067">ATP-binding</keyword>
<keyword evidence="2 9" id="KW-0859">Xylose metabolism</keyword>
<dbReference type="SUPFAM" id="SSF53067">
    <property type="entry name" value="Actin-like ATPase domain"/>
    <property type="match status" value="2"/>
</dbReference>
<dbReference type="Pfam" id="PF00370">
    <property type="entry name" value="FGGY_N"/>
    <property type="match status" value="1"/>
</dbReference>
<dbReference type="eggNOG" id="COG1070">
    <property type="taxonomic scope" value="Bacteria"/>
</dbReference>
<dbReference type="CDD" id="cd07805">
    <property type="entry name" value="ASKHA_NBD_FGGY_CvXK-like"/>
    <property type="match status" value="1"/>
</dbReference>
<name>A0A081C303_VECG1</name>